<gene>
    <name evidence="5" type="ORF">BDV98DRAFT_573936</name>
</gene>
<feature type="compositionally biased region" description="Polar residues" evidence="3">
    <location>
        <begin position="1"/>
        <end position="18"/>
    </location>
</feature>
<accession>A0A5C3QH66</accession>
<dbReference type="GO" id="GO:0006351">
    <property type="term" value="P:DNA-templated transcription"/>
    <property type="evidence" value="ECO:0007669"/>
    <property type="project" value="InterPro"/>
</dbReference>
<dbReference type="Proteomes" id="UP000305067">
    <property type="component" value="Unassembled WGS sequence"/>
</dbReference>
<sequence length="819" mass="91177">MPPESSQRSAKTGSSASTHECKTEYPSKIKSCDVCRRRKARCDGDSASGTQCATCRTLRVDCTYTKPEKAKVRLPTVSVRVKQLEERQKQLERLLEQFVPEVDLSGDLDDLDCDILAERVSGHLAEMGPFRFCRQSGEERNFQSEHESITLAGEQAAAVPTFLKGRHYGKSSSAVLVKSIFEWKAYEQSVGKASKPGLGEKAPNLPPAGWNVAPWEESLLCPFFHPSNCAFPDDDLLCSLVDLYFDHVNLFTPLLHRPTFDRLLLDKIHVKDSSLGSVVLLVCAIGARFSDDPRVFFTESTLSAGWQWFDLAHKLGERPLAPASLFDIQASVLRAEFLRGPYTSYSAWTVLGVGLRRAQDVGAHRWDTFGTEKSPERELWGRAWWCLVVLDRIASAYLGQPCITEGYDFDIDLPTECDDEYWEHSDPAKSWQQPEGVPSKLSFFVAYIKQTQIIVGTHAFLYSLDKTKRAWMIDVFHDFERRVVLELDSALNKWIDNIPAHLRNPHNSQLNSMFHRQSVVLHAELYFLQILMHRPFLTNPDKSSGMTAASLAICTNAARACSRLLDTEDISCRNVVYRIQWPIFSSAVVLLLTVWTGKRMGVDGSYAKEVQNIEKCKAMLAQSERCWQSSGKLVDIISSLVAASDLTAPRAGSQPTSASSNPSDSSQSTLNPEPDISSLFSGDNLPLYTEELASIPLFSGLPAQDAWGICPDTVSSPHTGDFAPSNELFLFPPRDPVCQPHALRQDQPAESRQAHPPDDSFPDPGPVPPAPANIFDFDADTMAVWTSAPHGFNFGDWGAYVDNVNEIQLSSDMGNMRMP</sequence>
<dbReference type="PROSITE" id="PS00463">
    <property type="entry name" value="ZN2_CY6_FUNGAL_1"/>
    <property type="match status" value="1"/>
</dbReference>
<dbReference type="GO" id="GO:0000981">
    <property type="term" value="F:DNA-binding transcription factor activity, RNA polymerase II-specific"/>
    <property type="evidence" value="ECO:0007669"/>
    <property type="project" value="InterPro"/>
</dbReference>
<dbReference type="Pfam" id="PF04082">
    <property type="entry name" value="Fungal_trans"/>
    <property type="match status" value="1"/>
</dbReference>
<dbReference type="SMART" id="SM00906">
    <property type="entry name" value="Fungal_trans"/>
    <property type="match status" value="1"/>
</dbReference>
<keyword evidence="1" id="KW-0479">Metal-binding</keyword>
<dbReference type="SMART" id="SM00066">
    <property type="entry name" value="GAL4"/>
    <property type="match status" value="1"/>
</dbReference>
<feature type="region of interest" description="Disordered" evidence="3">
    <location>
        <begin position="735"/>
        <end position="769"/>
    </location>
</feature>
<dbReference type="CDD" id="cd12148">
    <property type="entry name" value="fungal_TF_MHR"/>
    <property type="match status" value="1"/>
</dbReference>
<dbReference type="InterPro" id="IPR050987">
    <property type="entry name" value="AtrR-like"/>
</dbReference>
<keyword evidence="2" id="KW-0539">Nucleus</keyword>
<evidence type="ECO:0000313" key="5">
    <source>
        <dbReference type="EMBL" id="TFK97633.1"/>
    </source>
</evidence>
<keyword evidence="6" id="KW-1185">Reference proteome</keyword>
<dbReference type="PROSITE" id="PS50048">
    <property type="entry name" value="ZN2_CY6_FUNGAL_2"/>
    <property type="match status" value="1"/>
</dbReference>
<dbReference type="STRING" id="1884261.A0A5C3QH66"/>
<dbReference type="Gene3D" id="4.10.240.10">
    <property type="entry name" value="Zn(2)-C6 fungal-type DNA-binding domain"/>
    <property type="match status" value="1"/>
</dbReference>
<dbReference type="InterPro" id="IPR001138">
    <property type="entry name" value="Zn2Cys6_DnaBD"/>
</dbReference>
<reference evidence="5 6" key="1">
    <citation type="journal article" date="2019" name="Nat. Ecol. Evol.">
        <title>Megaphylogeny resolves global patterns of mushroom evolution.</title>
        <authorList>
            <person name="Varga T."/>
            <person name="Krizsan K."/>
            <person name="Foldi C."/>
            <person name="Dima B."/>
            <person name="Sanchez-Garcia M."/>
            <person name="Sanchez-Ramirez S."/>
            <person name="Szollosi G.J."/>
            <person name="Szarkandi J.G."/>
            <person name="Papp V."/>
            <person name="Albert L."/>
            <person name="Andreopoulos W."/>
            <person name="Angelini C."/>
            <person name="Antonin V."/>
            <person name="Barry K.W."/>
            <person name="Bougher N.L."/>
            <person name="Buchanan P."/>
            <person name="Buyck B."/>
            <person name="Bense V."/>
            <person name="Catcheside P."/>
            <person name="Chovatia M."/>
            <person name="Cooper J."/>
            <person name="Damon W."/>
            <person name="Desjardin D."/>
            <person name="Finy P."/>
            <person name="Geml J."/>
            <person name="Haridas S."/>
            <person name="Hughes K."/>
            <person name="Justo A."/>
            <person name="Karasinski D."/>
            <person name="Kautmanova I."/>
            <person name="Kiss B."/>
            <person name="Kocsube S."/>
            <person name="Kotiranta H."/>
            <person name="LaButti K.M."/>
            <person name="Lechner B.E."/>
            <person name="Liimatainen K."/>
            <person name="Lipzen A."/>
            <person name="Lukacs Z."/>
            <person name="Mihaltcheva S."/>
            <person name="Morgado L.N."/>
            <person name="Niskanen T."/>
            <person name="Noordeloos M.E."/>
            <person name="Ohm R.A."/>
            <person name="Ortiz-Santana B."/>
            <person name="Ovrebo C."/>
            <person name="Racz N."/>
            <person name="Riley R."/>
            <person name="Savchenko A."/>
            <person name="Shiryaev A."/>
            <person name="Soop K."/>
            <person name="Spirin V."/>
            <person name="Szebenyi C."/>
            <person name="Tomsovsky M."/>
            <person name="Tulloss R.E."/>
            <person name="Uehling J."/>
            <person name="Grigoriev I.V."/>
            <person name="Vagvolgyi C."/>
            <person name="Papp T."/>
            <person name="Martin F.M."/>
            <person name="Miettinen O."/>
            <person name="Hibbett D.S."/>
            <person name="Nagy L.G."/>
        </authorList>
    </citation>
    <scope>NUCLEOTIDE SEQUENCE [LARGE SCALE GENOMIC DNA]</scope>
    <source>
        <strain evidence="5 6">CBS 309.79</strain>
    </source>
</reference>
<dbReference type="GO" id="GO:0008270">
    <property type="term" value="F:zinc ion binding"/>
    <property type="evidence" value="ECO:0007669"/>
    <property type="project" value="InterPro"/>
</dbReference>
<feature type="region of interest" description="Disordered" evidence="3">
    <location>
        <begin position="648"/>
        <end position="676"/>
    </location>
</feature>
<feature type="compositionally biased region" description="Basic and acidic residues" evidence="3">
    <location>
        <begin position="743"/>
        <end position="758"/>
    </location>
</feature>
<dbReference type="AlphaFoldDB" id="A0A5C3QH66"/>
<dbReference type="GO" id="GO:0003677">
    <property type="term" value="F:DNA binding"/>
    <property type="evidence" value="ECO:0007669"/>
    <property type="project" value="InterPro"/>
</dbReference>
<evidence type="ECO:0000256" key="2">
    <source>
        <dbReference type="ARBA" id="ARBA00023242"/>
    </source>
</evidence>
<evidence type="ECO:0000256" key="1">
    <source>
        <dbReference type="ARBA" id="ARBA00022723"/>
    </source>
</evidence>
<feature type="compositionally biased region" description="Low complexity" evidence="3">
    <location>
        <begin position="653"/>
        <end position="669"/>
    </location>
</feature>
<feature type="domain" description="Zn(2)-C6 fungal-type" evidence="4">
    <location>
        <begin position="31"/>
        <end position="64"/>
    </location>
</feature>
<dbReference type="InterPro" id="IPR036864">
    <property type="entry name" value="Zn2-C6_fun-type_DNA-bd_sf"/>
</dbReference>
<dbReference type="InterPro" id="IPR007219">
    <property type="entry name" value="XnlR_reg_dom"/>
</dbReference>
<proteinExistence type="predicted"/>
<dbReference type="CDD" id="cd00067">
    <property type="entry name" value="GAL4"/>
    <property type="match status" value="1"/>
</dbReference>
<dbReference type="PANTHER" id="PTHR46910:SF38">
    <property type="entry name" value="ZN(2)-C6 FUNGAL-TYPE DOMAIN-CONTAINING PROTEIN"/>
    <property type="match status" value="1"/>
</dbReference>
<feature type="region of interest" description="Disordered" evidence="3">
    <location>
        <begin position="1"/>
        <end position="23"/>
    </location>
</feature>
<dbReference type="PANTHER" id="PTHR46910">
    <property type="entry name" value="TRANSCRIPTION FACTOR PDR1"/>
    <property type="match status" value="1"/>
</dbReference>
<evidence type="ECO:0000256" key="3">
    <source>
        <dbReference type="SAM" id="MobiDB-lite"/>
    </source>
</evidence>
<organism evidence="5 6">
    <name type="scientific">Pterulicium gracile</name>
    <dbReference type="NCBI Taxonomy" id="1884261"/>
    <lineage>
        <taxon>Eukaryota</taxon>
        <taxon>Fungi</taxon>
        <taxon>Dikarya</taxon>
        <taxon>Basidiomycota</taxon>
        <taxon>Agaricomycotina</taxon>
        <taxon>Agaricomycetes</taxon>
        <taxon>Agaricomycetidae</taxon>
        <taxon>Agaricales</taxon>
        <taxon>Pleurotineae</taxon>
        <taxon>Pterulaceae</taxon>
        <taxon>Pterulicium</taxon>
    </lineage>
</organism>
<name>A0A5C3QH66_9AGAR</name>
<evidence type="ECO:0000313" key="6">
    <source>
        <dbReference type="Proteomes" id="UP000305067"/>
    </source>
</evidence>
<protein>
    <submittedName>
        <fullName evidence="5">Fungal-specific transcription factor domain-containing protein</fullName>
    </submittedName>
</protein>
<dbReference type="EMBL" id="ML178845">
    <property type="protein sequence ID" value="TFK97633.1"/>
    <property type="molecule type" value="Genomic_DNA"/>
</dbReference>
<dbReference type="OrthoDB" id="4456959at2759"/>
<dbReference type="Pfam" id="PF00172">
    <property type="entry name" value="Zn_clus"/>
    <property type="match status" value="1"/>
</dbReference>
<evidence type="ECO:0000259" key="4">
    <source>
        <dbReference type="PROSITE" id="PS50048"/>
    </source>
</evidence>
<dbReference type="SUPFAM" id="SSF57701">
    <property type="entry name" value="Zn2/Cys6 DNA-binding domain"/>
    <property type="match status" value="1"/>
</dbReference>